<reference evidence="4 7" key="5">
    <citation type="submission" date="2019-07" db="EMBL/GenBank/DDBJ databases">
        <title>Serratia strains were isolated from fresh produce.</title>
        <authorList>
            <person name="Cho G.-S."/>
            <person name="Stein M."/>
            <person name="Lee W."/>
            <person name="Suh S.H."/>
            <person name="Franz C.M.A.P."/>
        </authorList>
    </citation>
    <scope>NUCLEOTIDE SEQUENCE [LARGE SCALE GENOMIC DNA]</scope>
    <source>
        <strain evidence="4 7">S16</strain>
    </source>
</reference>
<name>A0A5P6GZE3_SERMA</name>
<reference evidence="3" key="4">
    <citation type="submission" date="2018-06" db="EMBL/GenBank/DDBJ databases">
        <authorList>
            <person name="Martins R.C."/>
            <person name="Perdigao-Neto L.V."/>
            <person name="Costa S.F."/>
            <person name="Levin A.S.S."/>
        </authorList>
    </citation>
    <scope>NUCLEOTIDE SEQUENCE</scope>
    <source>
        <strain evidence="3">1283</strain>
    </source>
</reference>
<reference evidence="3" key="3">
    <citation type="submission" date="2018-06" db="EMBL/GenBank/DDBJ databases">
        <title>Serratia marcescens genome sequencing and assembly.</title>
        <authorList>
            <person name="Martins R.C.R."/>
            <person name="Perdigao-Neto L.V."/>
            <person name="Costa S.F."/>
            <person name="Levin A.S.S."/>
        </authorList>
    </citation>
    <scope>NUCLEOTIDE SEQUENCE</scope>
    <source>
        <strain evidence="3">1283</strain>
    </source>
</reference>
<accession>A0A5C7BWS3</accession>
<sequence length="73" mass="8006">MLVFQLADRWGESDPRKIAALPAHILNHWRAYFKLQGMTADAAESAPVHQSGQPAQSSIDMQCADVMRVLGNG</sequence>
<dbReference type="EMBL" id="WNKC01000002">
    <property type="protein sequence ID" value="MVF03719.1"/>
    <property type="molecule type" value="Genomic_DNA"/>
</dbReference>
<evidence type="ECO:0000313" key="2">
    <source>
        <dbReference type="EMBL" id="PNO69584.1"/>
    </source>
</evidence>
<dbReference type="Proteomes" id="UP000321126">
    <property type="component" value="Unassembled WGS sequence"/>
</dbReference>
<evidence type="ECO:0000313" key="6">
    <source>
        <dbReference type="Proteomes" id="UP000247823"/>
    </source>
</evidence>
<evidence type="ECO:0000313" key="1">
    <source>
        <dbReference type="EMBL" id="MVF03719.1"/>
    </source>
</evidence>
<reference evidence="1 8" key="6">
    <citation type="submission" date="2019-11" db="EMBL/GenBank/DDBJ databases">
        <title>Whole genome sequence of a plant growth promoting strain Serratia marcescens BTL07 isolated from the rhizoplane of Chili (Capsicum annuum).</title>
        <authorList>
            <person name="Dutta S."/>
            <person name="Khatun A."/>
            <person name="Gupta D.R."/>
            <person name="Surovy M.Z."/>
            <person name="Rahman M.M."/>
            <person name="Mahmud N.U."/>
            <person name="Emes R."/>
            <person name="Warry A."/>
            <person name="West H."/>
            <person name="Clarke M.L."/>
            <person name="Islam M.T."/>
        </authorList>
    </citation>
    <scope>NUCLEOTIDE SEQUENCE [LARGE SCALE GENOMIC DNA]</scope>
    <source>
        <strain evidence="1 8">BTL07</strain>
    </source>
</reference>
<evidence type="ECO:0000313" key="5">
    <source>
        <dbReference type="Proteomes" id="UP000030378"/>
    </source>
</evidence>
<dbReference type="Proteomes" id="UP000443014">
    <property type="component" value="Unassembled WGS sequence"/>
</dbReference>
<dbReference type="Proteomes" id="UP000030378">
    <property type="component" value="Unassembled WGS sequence"/>
</dbReference>
<dbReference type="EMBL" id="JTBC02000002">
    <property type="protein sequence ID" value="PNO69584.1"/>
    <property type="molecule type" value="Genomic_DNA"/>
</dbReference>
<evidence type="ECO:0000313" key="7">
    <source>
        <dbReference type="Proteomes" id="UP000321126"/>
    </source>
</evidence>
<evidence type="ECO:0000313" key="3">
    <source>
        <dbReference type="EMBL" id="PYA55795.1"/>
    </source>
</evidence>
<accession>A0A5P6GZE3</accession>
<dbReference type="EMBL" id="VOUQ01000014">
    <property type="protein sequence ID" value="TXE28600.1"/>
    <property type="molecule type" value="Genomic_DNA"/>
</dbReference>
<dbReference type="EMBL" id="QJQB01000567">
    <property type="protein sequence ID" value="PYA55795.1"/>
    <property type="molecule type" value="Genomic_DNA"/>
</dbReference>
<organism evidence="4 7">
    <name type="scientific">Serratia marcescens</name>
    <dbReference type="NCBI Taxonomy" id="615"/>
    <lineage>
        <taxon>Bacteria</taxon>
        <taxon>Pseudomonadati</taxon>
        <taxon>Pseudomonadota</taxon>
        <taxon>Gammaproteobacteria</taxon>
        <taxon>Enterobacterales</taxon>
        <taxon>Yersiniaceae</taxon>
        <taxon>Serratia</taxon>
    </lineage>
</organism>
<comment type="caution">
    <text evidence="4">The sequence shown here is derived from an EMBL/GenBank/DDBJ whole genome shotgun (WGS) entry which is preliminary data.</text>
</comment>
<protein>
    <submittedName>
        <fullName evidence="4">Uncharacterized protein</fullName>
    </submittedName>
</protein>
<dbReference type="RefSeq" id="WP_019453673.1">
    <property type="nucleotide sequence ID" value="NZ_CADDTT010000051.1"/>
</dbReference>
<keyword evidence="6" id="KW-1185">Reference proteome</keyword>
<evidence type="ECO:0000313" key="4">
    <source>
        <dbReference type="EMBL" id="TXE28600.1"/>
    </source>
</evidence>
<dbReference type="Proteomes" id="UP000247823">
    <property type="component" value="Unassembled WGS sequence"/>
</dbReference>
<reference evidence="5" key="1">
    <citation type="submission" date="2017-12" db="EMBL/GenBank/DDBJ databases">
        <title>FDA dAtabase for Regulatory Grade micrObial Sequences (FDA-ARGOS): Supporting development and validation of Infectious Disease Dx tests.</title>
        <authorList>
            <person name="Campos J."/>
            <person name="Goldberg B."/>
            <person name="Tallon L."/>
            <person name="Sadzewicz L."/>
            <person name="Sengamalay N."/>
            <person name="Ott S."/>
            <person name="Godinez A."/>
            <person name="Nagaraj S."/>
            <person name="Vavikolanu K."/>
            <person name="Vyas G."/>
            <person name="Nadendla S."/>
            <person name="Aluvathingal J."/>
            <person name="Geyer C."/>
            <person name="Nandy P."/>
            <person name="Hobson J."/>
            <person name="Sichtig H."/>
        </authorList>
    </citation>
    <scope>NUCLEOTIDE SEQUENCE [LARGE SCALE GENOMIC DNA]</scope>
    <source>
        <strain evidence="5">FDAARGOS_79</strain>
    </source>
</reference>
<gene>
    <name evidence="3" type="ORF">DMW51_25335</name>
    <name evidence="4" type="ORF">FOT62_20675</name>
    <name evidence="1" type="ORF">GMA22_10705</name>
    <name evidence="2" type="ORF">MC70_006045</name>
</gene>
<evidence type="ECO:0000313" key="8">
    <source>
        <dbReference type="Proteomes" id="UP000443014"/>
    </source>
</evidence>
<reference evidence="2" key="2">
    <citation type="submission" date="2017-12" db="EMBL/GenBank/DDBJ databases">
        <title>FDA dAtabase for Regulatory Grade micrObial Sequences (FDA-ARGOS): Supporting development and validation of Infectious Disease Dx tests.</title>
        <authorList>
            <person name="Campos J."/>
            <person name="Goldberg B."/>
            <person name="Tallon L.J."/>
            <person name="Sadzewicz L."/>
            <person name="Sengamalay N."/>
            <person name="Ott S."/>
            <person name="Godinez A."/>
            <person name="Nagaraj S."/>
            <person name="Vavikolanu K."/>
            <person name="Vyas G."/>
            <person name="Nadendla S."/>
            <person name="Aluvathingal J."/>
            <person name="Geyer C."/>
            <person name="Nandy P."/>
            <person name="Hobson J."/>
            <person name="Sichtig H."/>
        </authorList>
    </citation>
    <scope>NUCLEOTIDE SEQUENCE</scope>
    <source>
        <strain evidence="2">FDAARGOS_79</strain>
    </source>
</reference>
<proteinExistence type="predicted"/>
<dbReference type="AlphaFoldDB" id="A0A5P6GZE3"/>